<evidence type="ECO:0000313" key="2">
    <source>
        <dbReference type="EMBL" id="PKC61613.1"/>
    </source>
</evidence>
<dbReference type="VEuPathDB" id="FungiDB:RhiirFUN_007400"/>
<dbReference type="EMBL" id="LLXJ01000794">
    <property type="protein sequence ID" value="PKC06149.1"/>
    <property type="molecule type" value="Genomic_DNA"/>
</dbReference>
<evidence type="ECO:0008006" key="5">
    <source>
        <dbReference type="Google" id="ProtNLM"/>
    </source>
</evidence>
<comment type="caution">
    <text evidence="2">The sequence shown here is derived from an EMBL/GenBank/DDBJ whole genome shotgun (WGS) entry which is preliminary data.</text>
</comment>
<sequence length="195" mass="22630">MSTVEIISMQKTLWCITRNDKFIFKVTTGVGNDIFDFKEIIAEKIFNVKVEKVFTDDTGDNIRIIVNTDRFEEYLMHDQNEFSSFLKRVEAKGLVYIDASDEKPMVFLIECKHNVLKKYIESFTKRLSEFPKKLKIAIESDQEFLQLSGKSYVGVICGTKFLEEFSKTKGFIVVYPSGDRHRVEIPGELSKTRKL</sequence>
<dbReference type="VEuPathDB" id="FungiDB:RhiirA1_466279"/>
<proteinExistence type="predicted"/>
<accession>A0A2I1EZ87</accession>
<gene>
    <name evidence="2" type="ORF">RhiirA1_466279</name>
    <name evidence="1" type="ORF">RhiirA5_419972</name>
</gene>
<evidence type="ECO:0000313" key="3">
    <source>
        <dbReference type="Proteomes" id="UP000232688"/>
    </source>
</evidence>
<dbReference type="EMBL" id="LLXH01000959">
    <property type="protein sequence ID" value="PKC61613.1"/>
    <property type="molecule type" value="Genomic_DNA"/>
</dbReference>
<name>A0A2I1EZ87_9GLOM</name>
<organism evidence="2 3">
    <name type="scientific">Rhizophagus irregularis</name>
    <dbReference type="NCBI Taxonomy" id="588596"/>
    <lineage>
        <taxon>Eukaryota</taxon>
        <taxon>Fungi</taxon>
        <taxon>Fungi incertae sedis</taxon>
        <taxon>Mucoromycota</taxon>
        <taxon>Glomeromycotina</taxon>
        <taxon>Glomeromycetes</taxon>
        <taxon>Glomerales</taxon>
        <taxon>Glomeraceae</taxon>
        <taxon>Rhizophagus</taxon>
    </lineage>
</organism>
<evidence type="ECO:0000313" key="1">
    <source>
        <dbReference type="EMBL" id="PKC06149.1"/>
    </source>
</evidence>
<dbReference type="OrthoDB" id="2409492at2759"/>
<reference evidence="2 3" key="3">
    <citation type="submission" date="2017-10" db="EMBL/GenBank/DDBJ databases">
        <title>Extensive intraspecific genome diversity in a model arbuscular mycorrhizal fungus.</title>
        <authorList>
            <person name="Chen E.C.H."/>
            <person name="Morin E."/>
            <person name="Baudet D."/>
            <person name="Noel J."/>
            <person name="Ndikumana S."/>
            <person name="Charron P."/>
            <person name="St-Onge C."/>
            <person name="Giorgi J."/>
            <person name="Grigoriev I.V."/>
            <person name="Roux C."/>
            <person name="Martin F.M."/>
            <person name="Corradi N."/>
        </authorList>
    </citation>
    <scope>NUCLEOTIDE SEQUENCE [LARGE SCALE GENOMIC DNA]</scope>
    <source>
        <strain evidence="2 3">A1</strain>
    </source>
</reference>
<reference evidence="1 4" key="2">
    <citation type="submission" date="2017-09" db="EMBL/GenBank/DDBJ databases">
        <title>Extensive intraspecific genome diversity in a model arbuscular mycorrhizal fungus.</title>
        <authorList>
            <person name="Chen E.C."/>
            <person name="Morin E."/>
            <person name="Beaudet D."/>
            <person name="Noel J."/>
            <person name="Ndikumana S."/>
            <person name="Charron P."/>
            <person name="St-Onge C."/>
            <person name="Giorgi J."/>
            <person name="Grigoriev I.V."/>
            <person name="Roux C."/>
            <person name="Martin F.M."/>
            <person name="Corradi N."/>
        </authorList>
    </citation>
    <scope>NUCLEOTIDE SEQUENCE [LARGE SCALE GENOMIC DNA]</scope>
    <source>
        <strain evidence="1 4">A5</strain>
    </source>
</reference>
<dbReference type="Proteomes" id="UP000232722">
    <property type="component" value="Unassembled WGS sequence"/>
</dbReference>
<protein>
    <recommendedName>
        <fullName evidence="5">Crinkler family protein</fullName>
    </recommendedName>
</protein>
<evidence type="ECO:0000313" key="4">
    <source>
        <dbReference type="Proteomes" id="UP000232722"/>
    </source>
</evidence>
<dbReference type="AlphaFoldDB" id="A0A2I1EZ87"/>
<dbReference type="Proteomes" id="UP000232688">
    <property type="component" value="Unassembled WGS sequence"/>
</dbReference>
<reference evidence="2 3" key="4">
    <citation type="submission" date="2017-10" db="EMBL/GenBank/DDBJ databases">
        <title>Genome analyses suggest a sexual origin of heterokaryosis in a supposedly ancient asexual fungus.</title>
        <authorList>
            <person name="Corradi N."/>
            <person name="Sedzielewska K."/>
            <person name="Noel J."/>
            <person name="Charron P."/>
            <person name="Farinelli L."/>
            <person name="Marton T."/>
            <person name="Kruger M."/>
            <person name="Pelin A."/>
            <person name="Brachmann A."/>
            <person name="Corradi N."/>
        </authorList>
    </citation>
    <scope>NUCLEOTIDE SEQUENCE [LARGE SCALE GENOMIC DNA]</scope>
    <source>
        <strain evidence="2 3">A1</strain>
    </source>
</reference>
<reference evidence="1 4" key="1">
    <citation type="submission" date="2016-04" db="EMBL/GenBank/DDBJ databases">
        <title>Genome analyses suggest a sexual origin of heterokaryosis in a supposedly ancient asexual fungus.</title>
        <authorList>
            <person name="Ropars J."/>
            <person name="Sedzielewska K."/>
            <person name="Noel J."/>
            <person name="Charron P."/>
            <person name="Farinelli L."/>
            <person name="Marton T."/>
            <person name="Kruger M."/>
            <person name="Pelin A."/>
            <person name="Brachmann A."/>
            <person name="Corradi N."/>
        </authorList>
    </citation>
    <scope>NUCLEOTIDE SEQUENCE [LARGE SCALE GENOMIC DNA]</scope>
    <source>
        <strain evidence="1 4">A5</strain>
    </source>
</reference>